<dbReference type="InterPro" id="IPR027417">
    <property type="entry name" value="P-loop_NTPase"/>
</dbReference>
<evidence type="ECO:0000259" key="5">
    <source>
        <dbReference type="PROSITE" id="PS50893"/>
    </source>
</evidence>
<feature type="domain" description="ABC transporter" evidence="5">
    <location>
        <begin position="7"/>
        <end position="238"/>
    </location>
</feature>
<accession>A0A5B9QRL9</accession>
<evidence type="ECO:0000313" key="6">
    <source>
        <dbReference type="EMBL" id="QEG41747.1"/>
    </source>
</evidence>
<dbReference type="GO" id="GO:0016887">
    <property type="term" value="F:ATP hydrolysis activity"/>
    <property type="evidence" value="ECO:0007669"/>
    <property type="project" value="InterPro"/>
</dbReference>
<keyword evidence="3" id="KW-0067">ATP-binding</keyword>
<dbReference type="KEGG" id="rul:UC8_37730"/>
<dbReference type="GO" id="GO:0022857">
    <property type="term" value="F:transmembrane transporter activity"/>
    <property type="evidence" value="ECO:0007669"/>
    <property type="project" value="TreeGrafter"/>
</dbReference>
<dbReference type="OrthoDB" id="273392at2"/>
<dbReference type="CDD" id="cd03255">
    <property type="entry name" value="ABC_MJ0796_LolCDE_FtsE"/>
    <property type="match status" value="1"/>
</dbReference>
<keyword evidence="1" id="KW-0813">Transport</keyword>
<dbReference type="GO" id="GO:0005886">
    <property type="term" value="C:plasma membrane"/>
    <property type="evidence" value="ECO:0007669"/>
    <property type="project" value="TreeGrafter"/>
</dbReference>
<gene>
    <name evidence="6" type="ORF">UC8_37730</name>
</gene>
<keyword evidence="7" id="KW-1185">Reference proteome</keyword>
<dbReference type="InterPro" id="IPR003439">
    <property type="entry name" value="ABC_transporter-like_ATP-bd"/>
</dbReference>
<organism evidence="6 7">
    <name type="scientific">Roseimaritima ulvae</name>
    <dbReference type="NCBI Taxonomy" id="980254"/>
    <lineage>
        <taxon>Bacteria</taxon>
        <taxon>Pseudomonadati</taxon>
        <taxon>Planctomycetota</taxon>
        <taxon>Planctomycetia</taxon>
        <taxon>Pirellulales</taxon>
        <taxon>Pirellulaceae</taxon>
        <taxon>Roseimaritima</taxon>
    </lineage>
</organism>
<dbReference type="Gene3D" id="3.40.50.300">
    <property type="entry name" value="P-loop containing nucleotide triphosphate hydrolases"/>
    <property type="match status" value="1"/>
</dbReference>
<proteinExistence type="inferred from homology"/>
<dbReference type="PANTHER" id="PTHR24220">
    <property type="entry name" value="IMPORT ATP-BINDING PROTEIN"/>
    <property type="match status" value="1"/>
</dbReference>
<dbReference type="InterPro" id="IPR017911">
    <property type="entry name" value="MacB-like_ATP-bd"/>
</dbReference>
<dbReference type="PANTHER" id="PTHR24220:SF689">
    <property type="entry name" value="LIPOPROTEIN-RELEASING SYSTEM ATP-BINDING PROTEIN LOLD"/>
    <property type="match status" value="1"/>
</dbReference>
<dbReference type="EMBL" id="CP042914">
    <property type="protein sequence ID" value="QEG41747.1"/>
    <property type="molecule type" value="Genomic_DNA"/>
</dbReference>
<sequence>MSQPPLLHARGLIKSYRKNRLEVPVLRGVDLEVPEGQITAMVGRSGSGKSTLMHLLATLDHPDQGEVYYQGQRIDDASRRYRDTFRNREIGIIFQFYHLLPELTALENILAPAMIGRSAWSYLRTRKQTRARALELLERVGLGHRGDHKPTEMSGGEMQRAAIARALMSEPSVLLADEPTGNLDAETGNEILTLLRGLNASDGLTIVMVTHDDAIARGADHTVRLENGRIADAKLAAVA</sequence>
<dbReference type="SMART" id="SM00382">
    <property type="entry name" value="AAA"/>
    <property type="match status" value="1"/>
</dbReference>
<evidence type="ECO:0000256" key="4">
    <source>
        <dbReference type="ARBA" id="ARBA00038388"/>
    </source>
</evidence>
<reference evidence="6 7" key="1">
    <citation type="submission" date="2019-08" db="EMBL/GenBank/DDBJ databases">
        <title>Deep-cultivation of Planctomycetes and their phenomic and genomic characterization uncovers novel biology.</title>
        <authorList>
            <person name="Wiegand S."/>
            <person name="Jogler M."/>
            <person name="Boedeker C."/>
            <person name="Pinto D."/>
            <person name="Vollmers J."/>
            <person name="Rivas-Marin E."/>
            <person name="Kohn T."/>
            <person name="Peeters S.H."/>
            <person name="Heuer A."/>
            <person name="Rast P."/>
            <person name="Oberbeckmann S."/>
            <person name="Bunk B."/>
            <person name="Jeske O."/>
            <person name="Meyerdierks A."/>
            <person name="Storesund J.E."/>
            <person name="Kallscheuer N."/>
            <person name="Luecker S."/>
            <person name="Lage O.M."/>
            <person name="Pohl T."/>
            <person name="Merkel B.J."/>
            <person name="Hornburger P."/>
            <person name="Mueller R.-W."/>
            <person name="Bruemmer F."/>
            <person name="Labrenz M."/>
            <person name="Spormann A.M."/>
            <person name="Op den Camp H."/>
            <person name="Overmann J."/>
            <person name="Amann R."/>
            <person name="Jetten M.S.M."/>
            <person name="Mascher T."/>
            <person name="Medema M.H."/>
            <person name="Devos D.P."/>
            <person name="Kaster A.-K."/>
            <person name="Ovreas L."/>
            <person name="Rohde M."/>
            <person name="Galperin M.Y."/>
            <person name="Jogler C."/>
        </authorList>
    </citation>
    <scope>NUCLEOTIDE SEQUENCE [LARGE SCALE GENOMIC DNA]</scope>
    <source>
        <strain evidence="6 7">UC8</strain>
    </source>
</reference>
<evidence type="ECO:0000313" key="7">
    <source>
        <dbReference type="Proteomes" id="UP000325286"/>
    </source>
</evidence>
<protein>
    <submittedName>
        <fullName evidence="6">P-loop containing nucleoside triphosphate hydrolase</fullName>
        <ecNumber evidence="6">3.6.3.-</ecNumber>
    </submittedName>
</protein>
<dbReference type="InterPro" id="IPR015854">
    <property type="entry name" value="ABC_transpr_LolD-like"/>
</dbReference>
<keyword evidence="2" id="KW-0547">Nucleotide-binding</keyword>
<dbReference type="FunFam" id="3.40.50.300:FF:000032">
    <property type="entry name" value="Export ABC transporter ATP-binding protein"/>
    <property type="match status" value="1"/>
</dbReference>
<dbReference type="InterPro" id="IPR017871">
    <property type="entry name" value="ABC_transporter-like_CS"/>
</dbReference>
<dbReference type="GO" id="GO:0098796">
    <property type="term" value="C:membrane protein complex"/>
    <property type="evidence" value="ECO:0007669"/>
    <property type="project" value="UniProtKB-ARBA"/>
</dbReference>
<evidence type="ECO:0000256" key="3">
    <source>
        <dbReference type="ARBA" id="ARBA00022840"/>
    </source>
</evidence>
<dbReference type="Pfam" id="PF00005">
    <property type="entry name" value="ABC_tran"/>
    <property type="match status" value="1"/>
</dbReference>
<evidence type="ECO:0000256" key="1">
    <source>
        <dbReference type="ARBA" id="ARBA00022448"/>
    </source>
</evidence>
<dbReference type="GO" id="GO:0005524">
    <property type="term" value="F:ATP binding"/>
    <property type="evidence" value="ECO:0007669"/>
    <property type="project" value="UniProtKB-KW"/>
</dbReference>
<dbReference type="PROSITE" id="PS50893">
    <property type="entry name" value="ABC_TRANSPORTER_2"/>
    <property type="match status" value="1"/>
</dbReference>
<dbReference type="SUPFAM" id="SSF52540">
    <property type="entry name" value="P-loop containing nucleoside triphosphate hydrolases"/>
    <property type="match status" value="1"/>
</dbReference>
<dbReference type="AlphaFoldDB" id="A0A5B9QRL9"/>
<dbReference type="EC" id="3.6.3.-" evidence="6"/>
<comment type="similarity">
    <text evidence="4">Belongs to the ABC transporter superfamily. Macrolide exporter (TC 3.A.1.122) family.</text>
</comment>
<dbReference type="InterPro" id="IPR003593">
    <property type="entry name" value="AAA+_ATPase"/>
</dbReference>
<evidence type="ECO:0000256" key="2">
    <source>
        <dbReference type="ARBA" id="ARBA00022741"/>
    </source>
</evidence>
<dbReference type="PROSITE" id="PS00211">
    <property type="entry name" value="ABC_TRANSPORTER_1"/>
    <property type="match status" value="1"/>
</dbReference>
<keyword evidence="6" id="KW-0378">Hydrolase</keyword>
<dbReference type="RefSeq" id="WP_068135460.1">
    <property type="nucleotide sequence ID" value="NZ_CP042914.1"/>
</dbReference>
<name>A0A5B9QRL9_9BACT</name>
<dbReference type="Proteomes" id="UP000325286">
    <property type="component" value="Chromosome"/>
</dbReference>